<evidence type="ECO:0008006" key="8">
    <source>
        <dbReference type="Google" id="ProtNLM"/>
    </source>
</evidence>
<dbReference type="GO" id="GO:0016020">
    <property type="term" value="C:membrane"/>
    <property type="evidence" value="ECO:0007669"/>
    <property type="project" value="UniProtKB-SubCell"/>
</dbReference>
<evidence type="ECO:0000313" key="6">
    <source>
        <dbReference type="EMBL" id="KAJ7091980.1"/>
    </source>
</evidence>
<keyword evidence="3 5" id="KW-1133">Transmembrane helix</keyword>
<dbReference type="Gene3D" id="3.30.40.10">
    <property type="entry name" value="Zinc/RING finger domain, C3HC4 (zinc finger)"/>
    <property type="match status" value="1"/>
</dbReference>
<evidence type="ECO:0000256" key="4">
    <source>
        <dbReference type="ARBA" id="ARBA00023136"/>
    </source>
</evidence>
<comment type="caution">
    <text evidence="6">The sequence shown here is derived from an EMBL/GenBank/DDBJ whole genome shotgun (WGS) entry which is preliminary data.</text>
</comment>
<dbReference type="Proteomes" id="UP001222325">
    <property type="component" value="Unassembled WGS sequence"/>
</dbReference>
<keyword evidence="7" id="KW-1185">Reference proteome</keyword>
<dbReference type="EMBL" id="JARJCN010000019">
    <property type="protein sequence ID" value="KAJ7091980.1"/>
    <property type="molecule type" value="Genomic_DNA"/>
</dbReference>
<feature type="transmembrane region" description="Helical" evidence="5">
    <location>
        <begin position="134"/>
        <end position="156"/>
    </location>
</feature>
<keyword evidence="4 5" id="KW-0472">Membrane</keyword>
<dbReference type="InterPro" id="IPR013083">
    <property type="entry name" value="Znf_RING/FYVE/PHD"/>
</dbReference>
<accession>A0AAD6XQG8</accession>
<protein>
    <recommendedName>
        <fullName evidence="8">RING-CH-type domain-containing protein</fullName>
    </recommendedName>
</protein>
<feature type="transmembrane region" description="Helical" evidence="5">
    <location>
        <begin position="251"/>
        <end position="269"/>
    </location>
</feature>
<proteinExistence type="predicted"/>
<feature type="transmembrane region" description="Helical" evidence="5">
    <location>
        <begin position="200"/>
        <end position="219"/>
    </location>
</feature>
<evidence type="ECO:0000256" key="1">
    <source>
        <dbReference type="ARBA" id="ARBA00004141"/>
    </source>
</evidence>
<sequence length="496" mass="55680">MDYMDTIPTLDDLRVKSCFICLEEEPAHALDKTNPWVHPCPNCALLAHDKCLIRWIATLPVKRHPTRRAPANTVLVPDAFKCPRCGRQYELMSSRLPRGHLLGALYVKLYMIVFELGKAVSSLVGIFTLQSIPLALSVQARAVVLSGMFLYEVLFLKSYLGPHMFSLLLTGEPEDLLQQLFILVPIIPFRLLLPGSVPQWIVPLYIAFPPVVSTLLSLATPATTLEPHRTPHSTWPPAAAWLSLDTTYPMISTWPLSPALLGLVLVPLIRPVYSRLFSRFQTWVLGSSPPPRQRRYLTERVVGVFSFSRRRPPPGNLAGDRPAPPAVEVQDDDPPPLAIADEIIRKDQASFTHDLVHAISTIAVPQLFGNLLWVASGYSGYLRRFLGLRQPRRLLTAGISSYYPNWIAMDLQHKALAVSQAVGGLLLGGSWIWSEVDPVWWRNSLGYGMFVIAKDCLELYRLRLQKQEVQSRTIKSRDFTGVDVSELDLIAPERFT</sequence>
<dbReference type="PANTHER" id="PTHR46283">
    <property type="entry name" value="E3 UBIQUITIN-PROTEIN LIGASE MARCH5"/>
    <property type="match status" value="1"/>
</dbReference>
<evidence type="ECO:0000256" key="5">
    <source>
        <dbReference type="SAM" id="Phobius"/>
    </source>
</evidence>
<dbReference type="AlphaFoldDB" id="A0AAD6XQG8"/>
<evidence type="ECO:0000313" key="7">
    <source>
        <dbReference type="Proteomes" id="UP001222325"/>
    </source>
</evidence>
<gene>
    <name evidence="6" type="ORF">B0H15DRAFT_930018</name>
</gene>
<evidence type="ECO:0000256" key="2">
    <source>
        <dbReference type="ARBA" id="ARBA00022692"/>
    </source>
</evidence>
<feature type="transmembrane region" description="Helical" evidence="5">
    <location>
        <begin position="176"/>
        <end position="193"/>
    </location>
</feature>
<comment type="subcellular location">
    <subcellularLocation>
        <location evidence="1">Membrane</location>
        <topology evidence="1">Multi-pass membrane protein</topology>
    </subcellularLocation>
</comment>
<evidence type="ECO:0000256" key="3">
    <source>
        <dbReference type="ARBA" id="ARBA00022989"/>
    </source>
</evidence>
<name>A0AAD6XQG8_9AGAR</name>
<reference evidence="6" key="1">
    <citation type="submission" date="2023-03" db="EMBL/GenBank/DDBJ databases">
        <title>Massive genome expansion in bonnet fungi (Mycena s.s.) driven by repeated elements and novel gene families across ecological guilds.</title>
        <authorList>
            <consortium name="Lawrence Berkeley National Laboratory"/>
            <person name="Harder C.B."/>
            <person name="Miyauchi S."/>
            <person name="Viragh M."/>
            <person name="Kuo A."/>
            <person name="Thoen E."/>
            <person name="Andreopoulos B."/>
            <person name="Lu D."/>
            <person name="Skrede I."/>
            <person name="Drula E."/>
            <person name="Henrissat B."/>
            <person name="Morin E."/>
            <person name="Kohler A."/>
            <person name="Barry K."/>
            <person name="LaButti K."/>
            <person name="Morin E."/>
            <person name="Salamov A."/>
            <person name="Lipzen A."/>
            <person name="Mereny Z."/>
            <person name="Hegedus B."/>
            <person name="Baldrian P."/>
            <person name="Stursova M."/>
            <person name="Weitz H."/>
            <person name="Taylor A."/>
            <person name="Grigoriev I.V."/>
            <person name="Nagy L.G."/>
            <person name="Martin F."/>
            <person name="Kauserud H."/>
        </authorList>
    </citation>
    <scope>NUCLEOTIDE SEQUENCE</scope>
    <source>
        <strain evidence="6">CBHHK173m</strain>
    </source>
</reference>
<keyword evidence="2 5" id="KW-0812">Transmembrane</keyword>
<organism evidence="6 7">
    <name type="scientific">Mycena belliarum</name>
    <dbReference type="NCBI Taxonomy" id="1033014"/>
    <lineage>
        <taxon>Eukaryota</taxon>
        <taxon>Fungi</taxon>
        <taxon>Dikarya</taxon>
        <taxon>Basidiomycota</taxon>
        <taxon>Agaricomycotina</taxon>
        <taxon>Agaricomycetes</taxon>
        <taxon>Agaricomycetidae</taxon>
        <taxon>Agaricales</taxon>
        <taxon>Marasmiineae</taxon>
        <taxon>Mycenaceae</taxon>
        <taxon>Mycena</taxon>
    </lineage>
</organism>
<feature type="transmembrane region" description="Helical" evidence="5">
    <location>
        <begin position="105"/>
        <end position="127"/>
    </location>
</feature>